<protein>
    <submittedName>
        <fullName evidence="1">Uncharacterized protein</fullName>
    </submittedName>
</protein>
<accession>A0A0A8ZXE1</accession>
<sequence>MNWSSGSITTTWSVGHFIMHYQPCFSLYSLNHVFETFATASKLVCTLLHSLVCPWGSHCRKSEMYDIVN</sequence>
<dbReference type="EMBL" id="GBRH01258438">
    <property type="protein sequence ID" value="JAD39457.1"/>
    <property type="molecule type" value="Transcribed_RNA"/>
</dbReference>
<reference evidence="1" key="2">
    <citation type="journal article" date="2015" name="Data Brief">
        <title>Shoot transcriptome of the giant reed, Arundo donax.</title>
        <authorList>
            <person name="Barrero R.A."/>
            <person name="Guerrero F.D."/>
            <person name="Moolhuijzen P."/>
            <person name="Goolsby J.A."/>
            <person name="Tidwell J."/>
            <person name="Bellgard S.E."/>
            <person name="Bellgard M.I."/>
        </authorList>
    </citation>
    <scope>NUCLEOTIDE SEQUENCE</scope>
    <source>
        <tissue evidence="1">Shoot tissue taken approximately 20 cm above the soil surface</tissue>
    </source>
</reference>
<organism evidence="1">
    <name type="scientific">Arundo donax</name>
    <name type="common">Giant reed</name>
    <name type="synonym">Donax arundinaceus</name>
    <dbReference type="NCBI Taxonomy" id="35708"/>
    <lineage>
        <taxon>Eukaryota</taxon>
        <taxon>Viridiplantae</taxon>
        <taxon>Streptophyta</taxon>
        <taxon>Embryophyta</taxon>
        <taxon>Tracheophyta</taxon>
        <taxon>Spermatophyta</taxon>
        <taxon>Magnoliopsida</taxon>
        <taxon>Liliopsida</taxon>
        <taxon>Poales</taxon>
        <taxon>Poaceae</taxon>
        <taxon>PACMAD clade</taxon>
        <taxon>Arundinoideae</taxon>
        <taxon>Arundineae</taxon>
        <taxon>Arundo</taxon>
    </lineage>
</organism>
<evidence type="ECO:0000313" key="1">
    <source>
        <dbReference type="EMBL" id="JAD39457.1"/>
    </source>
</evidence>
<proteinExistence type="predicted"/>
<reference evidence="1" key="1">
    <citation type="submission" date="2014-09" db="EMBL/GenBank/DDBJ databases">
        <authorList>
            <person name="Magalhaes I.L.F."/>
            <person name="Oliveira U."/>
            <person name="Santos F.R."/>
            <person name="Vidigal T.H.D.A."/>
            <person name="Brescovit A.D."/>
            <person name="Santos A.J."/>
        </authorList>
    </citation>
    <scope>NUCLEOTIDE SEQUENCE</scope>
    <source>
        <tissue evidence="1">Shoot tissue taken approximately 20 cm above the soil surface</tissue>
    </source>
</reference>
<name>A0A0A8ZXE1_ARUDO</name>
<dbReference type="AlphaFoldDB" id="A0A0A8ZXE1"/>